<protein>
    <submittedName>
        <fullName evidence="2">ComF family protein</fullName>
    </submittedName>
</protein>
<dbReference type="InterPro" id="IPR029057">
    <property type="entry name" value="PRTase-like"/>
</dbReference>
<dbReference type="CDD" id="cd06223">
    <property type="entry name" value="PRTases_typeI"/>
    <property type="match status" value="1"/>
</dbReference>
<dbReference type="Proteomes" id="UP000466307">
    <property type="component" value="Unassembled WGS sequence"/>
</dbReference>
<name>A0A7K3LSQ3_9ACTN</name>
<dbReference type="SUPFAM" id="SSF53271">
    <property type="entry name" value="PRTase-like"/>
    <property type="match status" value="1"/>
</dbReference>
<accession>A0A7K3LSQ3</accession>
<dbReference type="PANTHER" id="PTHR47505">
    <property type="entry name" value="DNA UTILIZATION PROTEIN YHGH"/>
    <property type="match status" value="1"/>
</dbReference>
<comment type="caution">
    <text evidence="2">The sequence shown here is derived from an EMBL/GenBank/DDBJ whole genome shotgun (WGS) entry which is preliminary data.</text>
</comment>
<dbReference type="InterPro" id="IPR051910">
    <property type="entry name" value="ComF/GntX_DNA_util-trans"/>
</dbReference>
<dbReference type="AlphaFoldDB" id="A0A7K3LSQ3"/>
<evidence type="ECO:0000313" key="3">
    <source>
        <dbReference type="Proteomes" id="UP000466307"/>
    </source>
</evidence>
<dbReference type="PANTHER" id="PTHR47505:SF1">
    <property type="entry name" value="DNA UTILIZATION PROTEIN YHGH"/>
    <property type="match status" value="1"/>
</dbReference>
<dbReference type="InterPro" id="IPR000836">
    <property type="entry name" value="PRTase_dom"/>
</dbReference>
<dbReference type="EMBL" id="JAADZU010000062">
    <property type="protein sequence ID" value="NDK91269.1"/>
    <property type="molecule type" value="Genomic_DNA"/>
</dbReference>
<evidence type="ECO:0000313" key="2">
    <source>
        <dbReference type="EMBL" id="NDK91269.1"/>
    </source>
</evidence>
<keyword evidence="3" id="KW-1185">Reference proteome</keyword>
<gene>
    <name evidence="2" type="ORF">GYA93_17015</name>
</gene>
<dbReference type="Gene3D" id="3.40.50.2020">
    <property type="match status" value="1"/>
</dbReference>
<evidence type="ECO:0000256" key="1">
    <source>
        <dbReference type="ARBA" id="ARBA00008007"/>
    </source>
</evidence>
<proteinExistence type="inferred from homology"/>
<sequence>MSRVPRAIAAAGADLVLPRTCAGCGAADTDWCARCARHVADAPVELRPRVDVGVAVWAAGRYRGPLRHAILAVKEHGRRDLTGPLGTVLADAVTTVARWGELPDSPRLTLVPAPTRRAAARRRGGDPVTGIAAVAATRLGPRVGTAPLLFTASATRDSAGLSARDRRANLRGGIRLRPHHLGTARMSAVLVDDVLTTGATAAESVRVLRHAGIDVTAVVVLAGA</sequence>
<comment type="similarity">
    <text evidence="1">Belongs to the ComF/GntX family.</text>
</comment>
<organism evidence="2 3">
    <name type="scientific">Gordonia desulfuricans</name>
    <dbReference type="NCBI Taxonomy" id="89051"/>
    <lineage>
        <taxon>Bacteria</taxon>
        <taxon>Bacillati</taxon>
        <taxon>Actinomycetota</taxon>
        <taxon>Actinomycetes</taxon>
        <taxon>Mycobacteriales</taxon>
        <taxon>Gordoniaceae</taxon>
        <taxon>Gordonia</taxon>
    </lineage>
</organism>
<reference evidence="2 3" key="1">
    <citation type="submission" date="2020-01" db="EMBL/GenBank/DDBJ databases">
        <title>Investigation of new actinobacteria for the biodesulphurisation of diesel fuel.</title>
        <authorList>
            <person name="Athi Narayanan S.M."/>
        </authorList>
    </citation>
    <scope>NUCLEOTIDE SEQUENCE [LARGE SCALE GENOMIC DNA]</scope>
    <source>
        <strain evidence="2 3">213E</strain>
    </source>
</reference>